<name>A0A5D2FHU4_GOSDA</name>
<dbReference type="Proteomes" id="UP000323506">
    <property type="component" value="Chromosome A08"/>
</dbReference>
<organism evidence="1 2">
    <name type="scientific">Gossypium darwinii</name>
    <name type="common">Darwin's cotton</name>
    <name type="synonym">Gossypium barbadense var. darwinii</name>
    <dbReference type="NCBI Taxonomy" id="34276"/>
    <lineage>
        <taxon>Eukaryota</taxon>
        <taxon>Viridiplantae</taxon>
        <taxon>Streptophyta</taxon>
        <taxon>Embryophyta</taxon>
        <taxon>Tracheophyta</taxon>
        <taxon>Spermatophyta</taxon>
        <taxon>Magnoliopsida</taxon>
        <taxon>eudicotyledons</taxon>
        <taxon>Gunneridae</taxon>
        <taxon>Pentapetalae</taxon>
        <taxon>rosids</taxon>
        <taxon>malvids</taxon>
        <taxon>Malvales</taxon>
        <taxon>Malvaceae</taxon>
        <taxon>Malvoideae</taxon>
        <taxon>Gossypium</taxon>
    </lineage>
</organism>
<proteinExistence type="predicted"/>
<reference evidence="1 2" key="1">
    <citation type="submission" date="2019-06" db="EMBL/GenBank/DDBJ databases">
        <title>WGS assembly of Gossypium darwinii.</title>
        <authorList>
            <person name="Chen Z.J."/>
            <person name="Sreedasyam A."/>
            <person name="Ando A."/>
            <person name="Song Q."/>
            <person name="De L."/>
            <person name="Hulse-Kemp A."/>
            <person name="Ding M."/>
            <person name="Ye W."/>
            <person name="Kirkbride R."/>
            <person name="Jenkins J."/>
            <person name="Plott C."/>
            <person name="Lovell J."/>
            <person name="Lin Y.-M."/>
            <person name="Vaughn R."/>
            <person name="Liu B."/>
            <person name="Li W."/>
            <person name="Simpson S."/>
            <person name="Scheffler B."/>
            <person name="Saski C."/>
            <person name="Grover C."/>
            <person name="Hu G."/>
            <person name="Conover J."/>
            <person name="Carlson J."/>
            <person name="Shu S."/>
            <person name="Boston L."/>
            <person name="Williams M."/>
            <person name="Peterson D."/>
            <person name="Mcgee K."/>
            <person name="Jones D."/>
            <person name="Wendel J."/>
            <person name="Stelly D."/>
            <person name="Grimwood J."/>
            <person name="Schmutz J."/>
        </authorList>
    </citation>
    <scope>NUCLEOTIDE SEQUENCE [LARGE SCALE GENOMIC DNA]</scope>
    <source>
        <strain evidence="1">1808015.09</strain>
    </source>
</reference>
<evidence type="ECO:0000313" key="2">
    <source>
        <dbReference type="Proteomes" id="UP000323506"/>
    </source>
</evidence>
<protein>
    <submittedName>
        <fullName evidence="1">Uncharacterized protein</fullName>
    </submittedName>
</protein>
<accession>A0A5D2FHU4</accession>
<dbReference type="AlphaFoldDB" id="A0A5D2FHU4"/>
<evidence type="ECO:0000313" key="1">
    <source>
        <dbReference type="EMBL" id="TYH05281.1"/>
    </source>
</evidence>
<sequence>MTYTCIWLGTLNAKLFQVSCSVLVPAFYFGGIVDVDQTPNCSLLFGSILAGSQQRTDYLGLPGMLTICRCDLMQLTVLHSGIYLVSVVQ</sequence>
<dbReference type="EMBL" id="CM017695">
    <property type="protein sequence ID" value="TYH05281.1"/>
    <property type="molecule type" value="Genomic_DNA"/>
</dbReference>
<keyword evidence="2" id="KW-1185">Reference proteome</keyword>
<gene>
    <name evidence="1" type="ORF">ES288_A08G070300v1</name>
</gene>